<evidence type="ECO:0000259" key="12">
    <source>
        <dbReference type="Pfam" id="PF01529"/>
    </source>
</evidence>
<feature type="transmembrane region" description="Helical" evidence="10">
    <location>
        <begin position="228"/>
        <end position="252"/>
    </location>
</feature>
<feature type="compositionally biased region" description="Low complexity" evidence="11">
    <location>
        <begin position="563"/>
        <end position="583"/>
    </location>
</feature>
<evidence type="ECO:0000256" key="2">
    <source>
        <dbReference type="ARBA" id="ARBA00022679"/>
    </source>
</evidence>
<gene>
    <name evidence="13" type="primary">PFA3</name>
    <name evidence="13" type="ORF">Sste5346_004933</name>
</gene>
<reference evidence="13 14" key="1">
    <citation type="journal article" date="2024" name="IMA Fungus">
        <title>IMA Genome - F19 : A genome assembly and annotation guide to empower mycologists, including annotated draft genome sequences of Ceratocystis pirilliformis, Diaporthe australafricana, Fusarium ophioides, Paecilomyces lecythidis, and Sporothrix stenoceras.</title>
        <authorList>
            <person name="Aylward J."/>
            <person name="Wilson A.M."/>
            <person name="Visagie C.M."/>
            <person name="Spraker J."/>
            <person name="Barnes I."/>
            <person name="Buitendag C."/>
            <person name="Ceriani C."/>
            <person name="Del Mar Angel L."/>
            <person name="du Plessis D."/>
            <person name="Fuchs T."/>
            <person name="Gasser K."/>
            <person name="Kramer D."/>
            <person name="Li W."/>
            <person name="Munsamy K."/>
            <person name="Piso A."/>
            <person name="Price J.L."/>
            <person name="Sonnekus B."/>
            <person name="Thomas C."/>
            <person name="van der Nest A."/>
            <person name="van Dijk A."/>
            <person name="van Heerden A."/>
            <person name="van Vuuren N."/>
            <person name="Yilmaz N."/>
            <person name="Duong T.A."/>
            <person name="van der Merwe N.A."/>
            <person name="Wingfield M.J."/>
            <person name="Wingfield B.D."/>
        </authorList>
    </citation>
    <scope>NUCLEOTIDE SEQUENCE [LARGE SCALE GENOMIC DNA]</scope>
    <source>
        <strain evidence="13 14">CMW 5346</strain>
    </source>
</reference>
<dbReference type="GO" id="GO:0019706">
    <property type="term" value="F:protein-cysteine S-palmitoyltransferase activity"/>
    <property type="evidence" value="ECO:0007669"/>
    <property type="project" value="UniProtKB-EC"/>
</dbReference>
<feature type="domain" description="Palmitoyltransferase DHHC" evidence="12">
    <location>
        <begin position="179"/>
        <end position="309"/>
    </location>
</feature>
<protein>
    <recommendedName>
        <fullName evidence="10">Palmitoyltransferase</fullName>
        <ecNumber evidence="10">2.3.1.225</ecNumber>
    </recommendedName>
</protein>
<dbReference type="Pfam" id="PF01529">
    <property type="entry name" value="DHHC"/>
    <property type="match status" value="1"/>
</dbReference>
<evidence type="ECO:0000256" key="3">
    <source>
        <dbReference type="ARBA" id="ARBA00022692"/>
    </source>
</evidence>
<feature type="region of interest" description="Disordered" evidence="11">
    <location>
        <begin position="499"/>
        <end position="748"/>
    </location>
</feature>
<dbReference type="InterPro" id="IPR039859">
    <property type="entry name" value="PFA4/ZDH16/20/ERF2-like"/>
</dbReference>
<keyword evidence="14" id="KW-1185">Reference proteome</keyword>
<proteinExistence type="inferred from homology"/>
<sequence>MDRHGRRLQHRPVSDPYSNSNSVELLSHAHPYTAEDDINDDNHPDHPPPSPPPDMHVRRLARRIERACCTCATYFPLAFVYGLSTWACWVVIHLGTTPEAYSHSAWTGPWCAWVGLSIYIMQIWSYTAAVFTPPGSTTNDQGYSTVPTNSASPFNGLTDHNESVAARASAAGSLTVKSNGEMRFCKKCQARKPDRAHHCSTCRRCVLKMDHHCPWLATCIGLRNGKMFLLFLIYTSSLSLFSFAVAGSWVWTEIVNDATYTTAGETLMPVQYIMLTVVGGIIGFAVGLFTVWHIVLASRGQTTIECMEKTRYSSSLRGSMPFTAAATVAGAIGDGISTLSANAQAAAAEHGVPLPQYGRQMNNMNGNRDSYSHSRTGDEEQGLFAGVQGAHDDDDDDDDNTLLNYSSSVASASTTGPQNQMGRRLTYDELERYRAQKRHDAYMDEQDSAKMPHAFDLGTRRNLLHMFGPSPWLWPLPVPTTTGDGWTWEPSPKWVAARERIQRDRDAQRARERAAGWGMDDGDDASSSRAPPIVVTHATPPRYNPQQRFQNQRAAPPNLNLHPSSSSSRSQPSRYRRSPLSPSKADRILGRDPNQGYTDATGNTNDNTNPNAVSMQRLNRSGRKLPDDDIDLFEDDDDDVEEDEEEEENDDDLDNTSEEDATTLADVPVLTPTQSQSQSQQRGVSPLRARWMPDPTSGLLRKASSTGSSGAASPTAAGATSPTGTRPGSADSGAHQQPQDELDDGSVD</sequence>
<evidence type="ECO:0000256" key="1">
    <source>
        <dbReference type="ARBA" id="ARBA00004141"/>
    </source>
</evidence>
<feature type="transmembrane region" description="Helical" evidence="10">
    <location>
        <begin position="272"/>
        <end position="295"/>
    </location>
</feature>
<keyword evidence="7" id="KW-0449">Lipoprotein</keyword>
<evidence type="ECO:0000313" key="13">
    <source>
        <dbReference type="EMBL" id="KAL1895836.1"/>
    </source>
</evidence>
<feature type="region of interest" description="Disordered" evidence="11">
    <location>
        <begin position="34"/>
        <end position="55"/>
    </location>
</feature>
<evidence type="ECO:0000256" key="8">
    <source>
        <dbReference type="ARBA" id="ARBA00023315"/>
    </source>
</evidence>
<comment type="caution">
    <text evidence="13">The sequence shown here is derived from an EMBL/GenBank/DDBJ whole genome shotgun (WGS) entry which is preliminary data.</text>
</comment>
<dbReference type="EC" id="2.3.1.225" evidence="10"/>
<feature type="region of interest" description="Disordered" evidence="11">
    <location>
        <begin position="355"/>
        <end position="424"/>
    </location>
</feature>
<dbReference type="PANTHER" id="PTHR12246">
    <property type="entry name" value="PALMITOYLTRANSFERASE ZDHHC16"/>
    <property type="match status" value="1"/>
</dbReference>
<evidence type="ECO:0000256" key="4">
    <source>
        <dbReference type="ARBA" id="ARBA00022989"/>
    </source>
</evidence>
<comment type="similarity">
    <text evidence="10">Belongs to the DHHC palmitoyltransferase family.</text>
</comment>
<feature type="transmembrane region" description="Helical" evidence="10">
    <location>
        <begin position="67"/>
        <end position="92"/>
    </location>
</feature>
<feature type="compositionally biased region" description="Polar residues" evidence="11">
    <location>
        <begin position="359"/>
        <end position="369"/>
    </location>
</feature>
<dbReference type="EMBL" id="JAWCUI010000025">
    <property type="protein sequence ID" value="KAL1895836.1"/>
    <property type="molecule type" value="Genomic_DNA"/>
</dbReference>
<evidence type="ECO:0000313" key="14">
    <source>
        <dbReference type="Proteomes" id="UP001583186"/>
    </source>
</evidence>
<comment type="catalytic activity">
    <reaction evidence="9 10">
        <text>L-cysteinyl-[protein] + hexadecanoyl-CoA = S-hexadecanoyl-L-cysteinyl-[protein] + CoA</text>
        <dbReference type="Rhea" id="RHEA:36683"/>
        <dbReference type="Rhea" id="RHEA-COMP:10131"/>
        <dbReference type="Rhea" id="RHEA-COMP:11032"/>
        <dbReference type="ChEBI" id="CHEBI:29950"/>
        <dbReference type="ChEBI" id="CHEBI:57287"/>
        <dbReference type="ChEBI" id="CHEBI:57379"/>
        <dbReference type="ChEBI" id="CHEBI:74151"/>
        <dbReference type="EC" id="2.3.1.225"/>
    </reaction>
</comment>
<feature type="compositionally biased region" description="Basic residues" evidence="11">
    <location>
        <begin position="1"/>
        <end position="10"/>
    </location>
</feature>
<feature type="compositionally biased region" description="Polar residues" evidence="11">
    <location>
        <begin position="544"/>
        <end position="553"/>
    </location>
</feature>
<keyword evidence="8 10" id="KW-0012">Acyltransferase</keyword>
<keyword evidence="5 10" id="KW-0472">Membrane</keyword>
<evidence type="ECO:0000256" key="9">
    <source>
        <dbReference type="ARBA" id="ARBA00048048"/>
    </source>
</evidence>
<accession>A0ABR3Z5C5</accession>
<keyword evidence="4 10" id="KW-1133">Transmembrane helix</keyword>
<comment type="domain">
    <text evidence="10">The DHHC domain is required for palmitoyltransferase activity.</text>
</comment>
<feature type="compositionally biased region" description="Low complexity" evidence="11">
    <location>
        <begin position="703"/>
        <end position="729"/>
    </location>
</feature>
<dbReference type="Proteomes" id="UP001583186">
    <property type="component" value="Unassembled WGS sequence"/>
</dbReference>
<feature type="compositionally biased region" description="Acidic residues" evidence="11">
    <location>
        <begin position="628"/>
        <end position="661"/>
    </location>
</feature>
<feature type="transmembrane region" description="Helical" evidence="10">
    <location>
        <begin position="112"/>
        <end position="131"/>
    </location>
</feature>
<evidence type="ECO:0000256" key="6">
    <source>
        <dbReference type="ARBA" id="ARBA00023139"/>
    </source>
</evidence>
<feature type="compositionally biased region" description="Polar residues" evidence="11">
    <location>
        <begin position="401"/>
        <end position="421"/>
    </location>
</feature>
<feature type="compositionally biased region" description="Low complexity" evidence="11">
    <location>
        <begin position="598"/>
        <end position="612"/>
    </location>
</feature>
<dbReference type="InterPro" id="IPR001594">
    <property type="entry name" value="Palmitoyltrfase_DHHC"/>
</dbReference>
<comment type="subcellular location">
    <subcellularLocation>
        <location evidence="1">Membrane</location>
        <topology evidence="1">Multi-pass membrane protein</topology>
    </subcellularLocation>
</comment>
<keyword evidence="3 10" id="KW-0812">Transmembrane</keyword>
<evidence type="ECO:0000256" key="7">
    <source>
        <dbReference type="ARBA" id="ARBA00023288"/>
    </source>
</evidence>
<dbReference type="PROSITE" id="PS50216">
    <property type="entry name" value="DHHC"/>
    <property type="match status" value="1"/>
</dbReference>
<feature type="compositionally biased region" description="Basic and acidic residues" evidence="11">
    <location>
        <begin position="499"/>
        <end position="514"/>
    </location>
</feature>
<keyword evidence="2 10" id="KW-0808">Transferase</keyword>
<evidence type="ECO:0000256" key="11">
    <source>
        <dbReference type="SAM" id="MobiDB-lite"/>
    </source>
</evidence>
<feature type="region of interest" description="Disordered" evidence="11">
    <location>
        <begin position="1"/>
        <end position="22"/>
    </location>
</feature>
<name>A0ABR3Z5C5_9PEZI</name>
<keyword evidence="6" id="KW-0564">Palmitate</keyword>
<organism evidence="13 14">
    <name type="scientific">Sporothrix stenoceras</name>
    <dbReference type="NCBI Taxonomy" id="5173"/>
    <lineage>
        <taxon>Eukaryota</taxon>
        <taxon>Fungi</taxon>
        <taxon>Dikarya</taxon>
        <taxon>Ascomycota</taxon>
        <taxon>Pezizomycotina</taxon>
        <taxon>Sordariomycetes</taxon>
        <taxon>Sordariomycetidae</taxon>
        <taxon>Ophiostomatales</taxon>
        <taxon>Ophiostomataceae</taxon>
        <taxon>Sporothrix</taxon>
    </lineage>
</organism>
<evidence type="ECO:0000256" key="5">
    <source>
        <dbReference type="ARBA" id="ARBA00023136"/>
    </source>
</evidence>
<evidence type="ECO:0000256" key="10">
    <source>
        <dbReference type="RuleBase" id="RU079119"/>
    </source>
</evidence>